<dbReference type="PANTHER" id="PTHR43827">
    <property type="entry name" value="2,5-DIKETO-D-GLUCONIC ACID REDUCTASE"/>
    <property type="match status" value="1"/>
</dbReference>
<name>A0ABW6DDE5_9BACT</name>
<dbReference type="EMBL" id="JBBKXZ010000003">
    <property type="protein sequence ID" value="MFD3394910.1"/>
    <property type="molecule type" value="Genomic_DNA"/>
</dbReference>
<accession>A0ABW6DDE5</accession>
<gene>
    <name evidence="5" type="ORF">U0R10_09760</name>
</gene>
<feature type="domain" description="NADP-dependent oxidoreductase" evidence="4">
    <location>
        <begin position="18"/>
        <end position="260"/>
    </location>
</feature>
<dbReference type="Proteomes" id="UP001598138">
    <property type="component" value="Unassembled WGS sequence"/>
</dbReference>
<reference evidence="5 6" key="1">
    <citation type="submission" date="2024-03" db="EMBL/GenBank/DDBJ databases">
        <title>Aquirufa genome sequencing.</title>
        <authorList>
            <person name="Pitt A."/>
            <person name="Hahn M.W."/>
        </authorList>
    </citation>
    <scope>NUCLEOTIDE SEQUENCE [LARGE SCALE GENOMIC DNA]</scope>
    <source>
        <strain evidence="5 6">OSTEICH-129V</strain>
    </source>
</reference>
<proteinExistence type="inferred from homology"/>
<keyword evidence="2" id="KW-0521">NADP</keyword>
<dbReference type="InterPro" id="IPR020471">
    <property type="entry name" value="AKR"/>
</dbReference>
<keyword evidence="3" id="KW-0560">Oxidoreductase</keyword>
<dbReference type="PRINTS" id="PR00069">
    <property type="entry name" value="ALDKETRDTASE"/>
</dbReference>
<dbReference type="PANTHER" id="PTHR43827:SF3">
    <property type="entry name" value="NADP-DEPENDENT OXIDOREDUCTASE DOMAIN-CONTAINING PROTEIN"/>
    <property type="match status" value="1"/>
</dbReference>
<dbReference type="Pfam" id="PF00248">
    <property type="entry name" value="Aldo_ket_red"/>
    <property type="match status" value="1"/>
</dbReference>
<evidence type="ECO:0000256" key="2">
    <source>
        <dbReference type="ARBA" id="ARBA00022857"/>
    </source>
</evidence>
<dbReference type="Gene3D" id="3.20.20.100">
    <property type="entry name" value="NADP-dependent oxidoreductase domain"/>
    <property type="match status" value="1"/>
</dbReference>
<evidence type="ECO:0000256" key="1">
    <source>
        <dbReference type="ARBA" id="ARBA00007905"/>
    </source>
</evidence>
<dbReference type="PIRSF" id="PIRSF000097">
    <property type="entry name" value="AKR"/>
    <property type="match status" value="1"/>
</dbReference>
<dbReference type="InterPro" id="IPR018170">
    <property type="entry name" value="Aldo/ket_reductase_CS"/>
</dbReference>
<dbReference type="InterPro" id="IPR036812">
    <property type="entry name" value="NAD(P)_OxRdtase_dom_sf"/>
</dbReference>
<dbReference type="PROSITE" id="PS00063">
    <property type="entry name" value="ALDOKETO_REDUCTASE_3"/>
    <property type="match status" value="1"/>
</dbReference>
<organism evidence="5 6">
    <name type="scientific">Aquirufa avitistagni</name>
    <dbReference type="NCBI Taxonomy" id="3104728"/>
    <lineage>
        <taxon>Bacteria</taxon>
        <taxon>Pseudomonadati</taxon>
        <taxon>Bacteroidota</taxon>
        <taxon>Cytophagia</taxon>
        <taxon>Cytophagales</taxon>
        <taxon>Flectobacillaceae</taxon>
        <taxon>Aquirufa</taxon>
    </lineage>
</organism>
<dbReference type="RefSeq" id="WP_377983783.1">
    <property type="nucleotide sequence ID" value="NZ_JBBKXZ010000003.1"/>
</dbReference>
<dbReference type="SUPFAM" id="SSF51430">
    <property type="entry name" value="NAD(P)-linked oxidoreductase"/>
    <property type="match status" value="1"/>
</dbReference>
<protein>
    <submittedName>
        <fullName evidence="5">Aldo/keto reductase</fullName>
    </submittedName>
</protein>
<evidence type="ECO:0000256" key="3">
    <source>
        <dbReference type="ARBA" id="ARBA00023002"/>
    </source>
</evidence>
<evidence type="ECO:0000259" key="4">
    <source>
        <dbReference type="Pfam" id="PF00248"/>
    </source>
</evidence>
<comment type="similarity">
    <text evidence="1">Belongs to the aldo/keto reductase family.</text>
</comment>
<dbReference type="InterPro" id="IPR023210">
    <property type="entry name" value="NADP_OxRdtase_dom"/>
</dbReference>
<evidence type="ECO:0000313" key="5">
    <source>
        <dbReference type="EMBL" id="MFD3394910.1"/>
    </source>
</evidence>
<evidence type="ECO:0000313" key="6">
    <source>
        <dbReference type="Proteomes" id="UP001598138"/>
    </source>
</evidence>
<dbReference type="PROSITE" id="PS00062">
    <property type="entry name" value="ALDOKETO_REDUCTASE_2"/>
    <property type="match status" value="1"/>
</dbReference>
<sequence length="272" mass="30970">MLQIPNVRLNSGHLMPQLGLGVYAPGQQDEVGQSVREALDLGIRLIDAASIYGNELEVGQAISSTSVAREELFITSKVWMDDMGYDSTMRAFEKSLKDLSLEYIDLYLIHWPKEDKRKETWKALESLHEQGVSKSIGVSNYYQKNLSELLNYAHICPAVNQIELSPFCYLPDELTFCQAQGIQVEGYAPVVRGLKKEHPVLVEIARKWSKTTYQILIRWNIEMGAVTIPKSIHRDRMIENATVFDFALDADDLTRLAALYDNTRVAWDPRDF</sequence>
<keyword evidence="6" id="KW-1185">Reference proteome</keyword>
<comment type="caution">
    <text evidence="5">The sequence shown here is derived from an EMBL/GenBank/DDBJ whole genome shotgun (WGS) entry which is preliminary data.</text>
</comment>